<dbReference type="Pfam" id="PF00749">
    <property type="entry name" value="tRNA-synt_1c"/>
    <property type="match status" value="1"/>
</dbReference>
<dbReference type="SUPFAM" id="SSF52374">
    <property type="entry name" value="Nucleotidylyl transferase"/>
    <property type="match status" value="1"/>
</dbReference>
<dbReference type="GO" id="GO:0005524">
    <property type="term" value="F:ATP binding"/>
    <property type="evidence" value="ECO:0007669"/>
    <property type="project" value="UniProtKB-KW"/>
</dbReference>
<gene>
    <name evidence="11" type="ORF">UFOPK3914_01982</name>
</gene>
<dbReference type="Pfam" id="PF19269">
    <property type="entry name" value="Anticodon_2"/>
    <property type="match status" value="1"/>
</dbReference>
<feature type="domain" description="Glutamyl/glutaminyl-tRNA synthetase class Ib catalytic" evidence="9">
    <location>
        <begin position="4"/>
        <end position="304"/>
    </location>
</feature>
<dbReference type="Gene3D" id="3.40.50.620">
    <property type="entry name" value="HUPs"/>
    <property type="match status" value="1"/>
</dbReference>
<feature type="domain" description="Aminoacyl-tRNA synthetase class I anticodon-binding" evidence="10">
    <location>
        <begin position="321"/>
        <end position="467"/>
    </location>
</feature>
<protein>
    <recommendedName>
        <fullName evidence="2">glutamate--tRNA ligase</fullName>
        <ecNumber evidence="2">6.1.1.17</ecNumber>
    </recommendedName>
    <alternativeName>
        <fullName evidence="8">Glutamyl-tRNA synthetase</fullName>
    </alternativeName>
</protein>
<evidence type="ECO:0000313" key="11">
    <source>
        <dbReference type="EMBL" id="CAB4998186.1"/>
    </source>
</evidence>
<reference evidence="11" key="1">
    <citation type="submission" date="2020-05" db="EMBL/GenBank/DDBJ databases">
        <authorList>
            <person name="Chiriac C."/>
            <person name="Salcher M."/>
            <person name="Ghai R."/>
            <person name="Kavagutti S V."/>
        </authorList>
    </citation>
    <scope>NUCLEOTIDE SEQUENCE</scope>
</reference>
<dbReference type="InterPro" id="IPR049940">
    <property type="entry name" value="GluQ/Sye"/>
</dbReference>
<keyword evidence="7" id="KW-0030">Aminoacyl-tRNA synthetase</keyword>
<evidence type="ECO:0000256" key="8">
    <source>
        <dbReference type="ARBA" id="ARBA00030865"/>
    </source>
</evidence>
<dbReference type="InterPro" id="IPR004527">
    <property type="entry name" value="Glu-tRNA-ligase_bac/mito"/>
</dbReference>
<dbReference type="PRINTS" id="PR00987">
    <property type="entry name" value="TRNASYNTHGLU"/>
</dbReference>
<evidence type="ECO:0000256" key="7">
    <source>
        <dbReference type="ARBA" id="ARBA00023146"/>
    </source>
</evidence>
<dbReference type="AlphaFoldDB" id="A0A6J7NYB8"/>
<evidence type="ECO:0000256" key="2">
    <source>
        <dbReference type="ARBA" id="ARBA00012835"/>
    </source>
</evidence>
<dbReference type="GO" id="GO:0004818">
    <property type="term" value="F:glutamate-tRNA ligase activity"/>
    <property type="evidence" value="ECO:0007669"/>
    <property type="project" value="UniProtKB-EC"/>
</dbReference>
<dbReference type="InterPro" id="IPR008925">
    <property type="entry name" value="aa_tRNA-synth_I_cd-bd_sf"/>
</dbReference>
<evidence type="ECO:0000256" key="5">
    <source>
        <dbReference type="ARBA" id="ARBA00022840"/>
    </source>
</evidence>
<organism evidence="11">
    <name type="scientific">freshwater metagenome</name>
    <dbReference type="NCBI Taxonomy" id="449393"/>
    <lineage>
        <taxon>unclassified sequences</taxon>
        <taxon>metagenomes</taxon>
        <taxon>ecological metagenomes</taxon>
    </lineage>
</organism>
<name>A0A6J7NYB8_9ZZZZ</name>
<evidence type="ECO:0000259" key="9">
    <source>
        <dbReference type="Pfam" id="PF00749"/>
    </source>
</evidence>
<evidence type="ECO:0000256" key="3">
    <source>
        <dbReference type="ARBA" id="ARBA00022598"/>
    </source>
</evidence>
<dbReference type="NCBIfam" id="TIGR00464">
    <property type="entry name" value="gltX_bact"/>
    <property type="match status" value="1"/>
</dbReference>
<dbReference type="EC" id="6.1.1.17" evidence="2"/>
<keyword evidence="5" id="KW-0067">ATP-binding</keyword>
<keyword evidence="4" id="KW-0547">Nucleotide-binding</keyword>
<dbReference type="InterPro" id="IPR020058">
    <property type="entry name" value="Glu/Gln-tRNA-synth_Ib_cat-dom"/>
</dbReference>
<dbReference type="SUPFAM" id="SSF48163">
    <property type="entry name" value="An anticodon-binding domain of class I aminoacyl-tRNA synthetases"/>
    <property type="match status" value="1"/>
</dbReference>
<sequence length="474" mass="53161">MTDQVRVRFAPSPTGYLHLGSARAALFNWLAARHMGGSFLLRIEDTDLDRSKPELIEVIYQGLTWLGLDWDEEPVLQSSRNAEHQIAVDALLESGAAYWSSPIAEGDRAQFANKAYDPADRDRHLGPGEGRAVRFRVPENGNTSWNDLIRGEISVEHANIEDFVIRRANGSPTFFLANASDDAFMGITHVIRGEDLINVTPKYLLLREAMQIPGALPQFAHMPLIVNEQRKKLSKRRDDVSLMDYKDRGFLPEAMVNYLSTLGWGPTDGQEVRLDPLSLTDGFPTMFDIAQVSSSPAFFDTKKLLFVNGEHLRALTLKEFADRSAPFIATAPWFDRFESDPENAQRLLQILPEVQTRVETLSEVPGYVDFLFLEDPEIDEAAWNKAMGPAAALWLSACIDGIAEWEWSSPLLYESFMALAEQMGANRRKFQAPVRVAITGRSVGPPLFESMQILGRVEVLRRLQAALDRVQLTA</sequence>
<dbReference type="GO" id="GO:0000049">
    <property type="term" value="F:tRNA binding"/>
    <property type="evidence" value="ECO:0007669"/>
    <property type="project" value="InterPro"/>
</dbReference>
<evidence type="ECO:0000256" key="6">
    <source>
        <dbReference type="ARBA" id="ARBA00022917"/>
    </source>
</evidence>
<evidence type="ECO:0000256" key="4">
    <source>
        <dbReference type="ARBA" id="ARBA00022741"/>
    </source>
</evidence>
<evidence type="ECO:0000259" key="10">
    <source>
        <dbReference type="Pfam" id="PF19269"/>
    </source>
</evidence>
<dbReference type="EMBL" id="CAFBOG010000267">
    <property type="protein sequence ID" value="CAB4998186.1"/>
    <property type="molecule type" value="Genomic_DNA"/>
</dbReference>
<keyword evidence="3" id="KW-0436">Ligase</keyword>
<proteinExistence type="inferred from homology"/>
<dbReference type="InterPro" id="IPR014729">
    <property type="entry name" value="Rossmann-like_a/b/a_fold"/>
</dbReference>
<dbReference type="InterPro" id="IPR020751">
    <property type="entry name" value="aa-tRNA-synth_I_codon-bd_sub2"/>
</dbReference>
<dbReference type="PANTHER" id="PTHR43311">
    <property type="entry name" value="GLUTAMATE--TRNA LIGASE"/>
    <property type="match status" value="1"/>
</dbReference>
<keyword evidence="6" id="KW-0648">Protein biosynthesis</keyword>
<dbReference type="GO" id="GO:0005829">
    <property type="term" value="C:cytosol"/>
    <property type="evidence" value="ECO:0007669"/>
    <property type="project" value="TreeGrafter"/>
</dbReference>
<dbReference type="GO" id="GO:0008270">
    <property type="term" value="F:zinc ion binding"/>
    <property type="evidence" value="ECO:0007669"/>
    <property type="project" value="InterPro"/>
</dbReference>
<dbReference type="GO" id="GO:0006424">
    <property type="term" value="P:glutamyl-tRNA aminoacylation"/>
    <property type="evidence" value="ECO:0007669"/>
    <property type="project" value="InterPro"/>
</dbReference>
<evidence type="ECO:0000256" key="1">
    <source>
        <dbReference type="ARBA" id="ARBA00007894"/>
    </source>
</evidence>
<accession>A0A6J7NYB8</accession>
<dbReference type="InterPro" id="IPR033910">
    <property type="entry name" value="GluRS_core"/>
</dbReference>
<dbReference type="InterPro" id="IPR000924">
    <property type="entry name" value="Glu/Gln-tRNA-synth"/>
</dbReference>
<dbReference type="CDD" id="cd00808">
    <property type="entry name" value="GluRS_core"/>
    <property type="match status" value="1"/>
</dbReference>
<dbReference type="InterPro" id="IPR045462">
    <property type="entry name" value="aa-tRNA-synth_I_cd-bd"/>
</dbReference>
<comment type="similarity">
    <text evidence="1">Belongs to the class-I aminoacyl-tRNA synthetase family. Glutamate--tRNA ligase type 1 subfamily.</text>
</comment>
<dbReference type="PANTHER" id="PTHR43311:SF2">
    <property type="entry name" value="GLUTAMATE--TRNA LIGASE, MITOCHONDRIAL-RELATED"/>
    <property type="match status" value="1"/>
</dbReference>
<dbReference type="Gene3D" id="1.10.10.350">
    <property type="match status" value="1"/>
</dbReference>
<dbReference type="HAMAP" id="MF_00022">
    <property type="entry name" value="Glu_tRNA_synth_type1"/>
    <property type="match status" value="1"/>
</dbReference>